<dbReference type="AlphaFoldDB" id="A0A9W6JMJ8"/>
<evidence type="ECO:0000256" key="1">
    <source>
        <dbReference type="SAM" id="MobiDB-lite"/>
    </source>
</evidence>
<dbReference type="Pfam" id="PF06233">
    <property type="entry name" value="Usg"/>
    <property type="match status" value="1"/>
</dbReference>
<name>A0A9W6JMJ8_9HYPH</name>
<dbReference type="Proteomes" id="UP001143309">
    <property type="component" value="Unassembled WGS sequence"/>
</dbReference>
<evidence type="ECO:0000313" key="2">
    <source>
        <dbReference type="EMBL" id="GLK78439.1"/>
    </source>
</evidence>
<proteinExistence type="predicted"/>
<reference evidence="2" key="1">
    <citation type="journal article" date="2014" name="Int. J. Syst. Evol. Microbiol.">
        <title>Complete genome sequence of Corynebacterium casei LMG S-19264T (=DSM 44701T), isolated from a smear-ripened cheese.</title>
        <authorList>
            <consortium name="US DOE Joint Genome Institute (JGI-PGF)"/>
            <person name="Walter F."/>
            <person name="Albersmeier A."/>
            <person name="Kalinowski J."/>
            <person name="Ruckert C."/>
        </authorList>
    </citation>
    <scope>NUCLEOTIDE SEQUENCE</scope>
    <source>
        <strain evidence="2">VKM B-2748</strain>
    </source>
</reference>
<reference evidence="2" key="2">
    <citation type="submission" date="2023-01" db="EMBL/GenBank/DDBJ databases">
        <authorList>
            <person name="Sun Q."/>
            <person name="Evtushenko L."/>
        </authorList>
    </citation>
    <scope>NUCLEOTIDE SEQUENCE</scope>
    <source>
        <strain evidence="2">VKM B-2748</strain>
    </source>
</reference>
<comment type="caution">
    <text evidence="2">The sequence shown here is derived from an EMBL/GenBank/DDBJ whole genome shotgun (WGS) entry which is preliminary data.</text>
</comment>
<feature type="compositionally biased region" description="Polar residues" evidence="1">
    <location>
        <begin position="1"/>
        <end position="11"/>
    </location>
</feature>
<gene>
    <name evidence="2" type="ORF">GCM10008174_01800</name>
</gene>
<evidence type="ECO:0000313" key="3">
    <source>
        <dbReference type="Proteomes" id="UP001143309"/>
    </source>
</evidence>
<protein>
    <submittedName>
        <fullName evidence="2">Usg family protein</fullName>
    </submittedName>
</protein>
<dbReference type="RefSeq" id="WP_271198962.1">
    <property type="nucleotide sequence ID" value="NZ_BSFL01000001.1"/>
</dbReference>
<sequence>MSGREISSTPHEATKPALTRPTGEFARQLDGFGLTTAEILYRLPDHPALLQTYVWQEYDRAPDYPVLRSFLDWWRREIEGMLHSVRVGHKALIGPADFRPVRTEIRLN</sequence>
<accession>A0A9W6JMJ8</accession>
<keyword evidence="3" id="KW-1185">Reference proteome</keyword>
<dbReference type="EMBL" id="BSFL01000001">
    <property type="protein sequence ID" value="GLK78439.1"/>
    <property type="molecule type" value="Genomic_DNA"/>
</dbReference>
<dbReference type="InterPro" id="IPR009354">
    <property type="entry name" value="Usg"/>
</dbReference>
<organism evidence="2 3">
    <name type="scientific">Methylopila turkensis</name>
    <dbReference type="NCBI Taxonomy" id="1437816"/>
    <lineage>
        <taxon>Bacteria</taxon>
        <taxon>Pseudomonadati</taxon>
        <taxon>Pseudomonadota</taxon>
        <taxon>Alphaproteobacteria</taxon>
        <taxon>Hyphomicrobiales</taxon>
        <taxon>Methylopilaceae</taxon>
        <taxon>Methylopila</taxon>
    </lineage>
</organism>
<feature type="region of interest" description="Disordered" evidence="1">
    <location>
        <begin position="1"/>
        <end position="20"/>
    </location>
</feature>